<evidence type="ECO:0000256" key="7">
    <source>
        <dbReference type="ARBA" id="ARBA00022919"/>
    </source>
</evidence>
<feature type="signal peptide" evidence="12">
    <location>
        <begin position="1"/>
        <end position="19"/>
    </location>
</feature>
<feature type="chain" id="PRO_5041997825" description="3-dehydrosphinganine reductase" evidence="12">
    <location>
        <begin position="20"/>
        <end position="329"/>
    </location>
</feature>
<evidence type="ECO:0000313" key="15">
    <source>
        <dbReference type="Proteomes" id="UP001209570"/>
    </source>
</evidence>
<dbReference type="GO" id="GO:0047560">
    <property type="term" value="F:3-dehydrosphinganine reductase activity"/>
    <property type="evidence" value="ECO:0007669"/>
    <property type="project" value="UniProtKB-EC"/>
</dbReference>
<dbReference type="InterPro" id="IPR036291">
    <property type="entry name" value="NAD(P)-bd_dom_sf"/>
</dbReference>
<dbReference type="Proteomes" id="UP001209570">
    <property type="component" value="Unassembled WGS sequence"/>
</dbReference>
<dbReference type="PANTHER" id="PTHR43550">
    <property type="entry name" value="3-KETODIHYDROSPHINGOSINE REDUCTASE"/>
    <property type="match status" value="1"/>
</dbReference>
<dbReference type="EC" id="1.1.1.102" evidence="10"/>
<comment type="subcellular location">
    <subcellularLocation>
        <location evidence="1">Endoplasmic reticulum</location>
    </subcellularLocation>
</comment>
<dbReference type="EMBL" id="JAKCXM010000174">
    <property type="protein sequence ID" value="KAJ0399688.1"/>
    <property type="molecule type" value="Genomic_DNA"/>
</dbReference>
<sequence>MLWLALAFVLAVAIALSWAWSVFKASELDVRGLHVLITGGSDGLGLALAKQYALKGARVTIVARRQSQLDIAKREILAAAVDTSDASVLALSADVADAKAMQDVVAVANEFHGRTVDHIVCNAGITRPDYFVDQDIAVMRRIMDVNYLGVVHTIKAALPSMITESRISAGRRRRVVIVSSAAALIGFIGYAQYCSSKFALRGLAEGLRNELLLYDIDVSIYFPGNIDTKMLRAELKIKPQEANDIDGMSVPATPESAALVLLDGLSRRAFAITNEVAISMLRVLANGIAPRWNTPLELLLLPILVPIQVVFGLFMDSVVERAAKKKSSL</sequence>
<dbReference type="CDD" id="cd08939">
    <property type="entry name" value="KDSR-like_SDR_c"/>
    <property type="match status" value="1"/>
</dbReference>
<evidence type="ECO:0000256" key="6">
    <source>
        <dbReference type="ARBA" id="ARBA00022857"/>
    </source>
</evidence>
<keyword evidence="6" id="KW-0521">NADP</keyword>
<keyword evidence="11" id="KW-1133">Transmembrane helix</keyword>
<dbReference type="InterPro" id="IPR002347">
    <property type="entry name" value="SDR_fam"/>
</dbReference>
<dbReference type="FunFam" id="3.40.50.720:FF:000468">
    <property type="entry name" value="Short-chain dehydrogenase, putative"/>
    <property type="match status" value="1"/>
</dbReference>
<dbReference type="GO" id="GO:0030148">
    <property type="term" value="P:sphingolipid biosynthetic process"/>
    <property type="evidence" value="ECO:0007669"/>
    <property type="project" value="InterPro"/>
</dbReference>
<keyword evidence="7" id="KW-0746">Sphingolipid metabolism</keyword>
<evidence type="ECO:0000256" key="8">
    <source>
        <dbReference type="ARBA" id="ARBA00023002"/>
    </source>
</evidence>
<dbReference type="Gene3D" id="3.40.50.720">
    <property type="entry name" value="NAD(P)-binding Rossmann-like Domain"/>
    <property type="match status" value="1"/>
</dbReference>
<reference evidence="14" key="1">
    <citation type="submission" date="2021-12" db="EMBL/GenBank/DDBJ databases">
        <title>Prjna785345.</title>
        <authorList>
            <person name="Rujirawat T."/>
            <person name="Krajaejun T."/>
        </authorList>
    </citation>
    <scope>NUCLEOTIDE SEQUENCE</scope>
    <source>
        <strain evidence="14">Pi057C3</strain>
    </source>
</reference>
<feature type="transmembrane region" description="Helical" evidence="11">
    <location>
        <begin position="175"/>
        <end position="193"/>
    </location>
</feature>
<name>A0AAD5Q5T5_PYTIN</name>
<keyword evidence="8" id="KW-0560">Oxidoreductase</keyword>
<dbReference type="GO" id="GO:0005789">
    <property type="term" value="C:endoplasmic reticulum membrane"/>
    <property type="evidence" value="ECO:0007669"/>
    <property type="project" value="TreeGrafter"/>
</dbReference>
<keyword evidence="11" id="KW-0812">Transmembrane</keyword>
<dbReference type="GO" id="GO:0006666">
    <property type="term" value="P:3-keto-sphinganine metabolic process"/>
    <property type="evidence" value="ECO:0007669"/>
    <property type="project" value="InterPro"/>
</dbReference>
<dbReference type="GO" id="GO:0000166">
    <property type="term" value="F:nucleotide binding"/>
    <property type="evidence" value="ECO:0007669"/>
    <property type="project" value="UniProtKB-KW"/>
</dbReference>
<evidence type="ECO:0000259" key="13">
    <source>
        <dbReference type="SMART" id="SM00822"/>
    </source>
</evidence>
<keyword evidence="12" id="KW-0732">Signal</keyword>
<evidence type="ECO:0000256" key="12">
    <source>
        <dbReference type="SAM" id="SignalP"/>
    </source>
</evidence>
<dbReference type="PROSITE" id="PS00061">
    <property type="entry name" value="ADH_SHORT"/>
    <property type="match status" value="1"/>
</dbReference>
<comment type="pathway">
    <text evidence="2">Lipid metabolism; sphingolipid metabolism.</text>
</comment>
<evidence type="ECO:0000313" key="14">
    <source>
        <dbReference type="EMBL" id="KAJ0399688.1"/>
    </source>
</evidence>
<dbReference type="PANTHER" id="PTHR43550:SF3">
    <property type="entry name" value="3-KETODIHYDROSPHINGOSINE REDUCTASE"/>
    <property type="match status" value="1"/>
</dbReference>
<evidence type="ECO:0000256" key="5">
    <source>
        <dbReference type="ARBA" id="ARBA00022824"/>
    </source>
</evidence>
<keyword evidence="4" id="KW-0547">Nucleotide-binding</keyword>
<dbReference type="InterPro" id="IPR045022">
    <property type="entry name" value="KDSR-like"/>
</dbReference>
<feature type="domain" description="Ketoreductase" evidence="13">
    <location>
        <begin position="33"/>
        <end position="219"/>
    </location>
</feature>
<keyword evidence="15" id="KW-1185">Reference proteome</keyword>
<dbReference type="PRINTS" id="PR00081">
    <property type="entry name" value="GDHRDH"/>
</dbReference>
<dbReference type="InterPro" id="IPR020904">
    <property type="entry name" value="Sc_DH/Rdtase_CS"/>
</dbReference>
<accession>A0AAD5Q5T5</accession>
<evidence type="ECO:0000256" key="1">
    <source>
        <dbReference type="ARBA" id="ARBA00004240"/>
    </source>
</evidence>
<proteinExistence type="predicted"/>
<organism evidence="14 15">
    <name type="scientific">Pythium insidiosum</name>
    <name type="common">Pythiosis disease agent</name>
    <dbReference type="NCBI Taxonomy" id="114742"/>
    <lineage>
        <taxon>Eukaryota</taxon>
        <taxon>Sar</taxon>
        <taxon>Stramenopiles</taxon>
        <taxon>Oomycota</taxon>
        <taxon>Peronosporomycetes</taxon>
        <taxon>Pythiales</taxon>
        <taxon>Pythiaceae</taxon>
        <taxon>Pythium</taxon>
    </lineage>
</organism>
<keyword evidence="11" id="KW-0472">Membrane</keyword>
<evidence type="ECO:0000256" key="10">
    <source>
        <dbReference type="ARBA" id="ARBA00026112"/>
    </source>
</evidence>
<evidence type="ECO:0000256" key="3">
    <source>
        <dbReference type="ARBA" id="ARBA00004991"/>
    </source>
</evidence>
<comment type="caution">
    <text evidence="14">The sequence shown here is derived from an EMBL/GenBank/DDBJ whole genome shotgun (WGS) entry which is preliminary data.</text>
</comment>
<evidence type="ECO:0000256" key="9">
    <source>
        <dbReference type="ARBA" id="ARBA00023098"/>
    </source>
</evidence>
<dbReference type="AlphaFoldDB" id="A0AAD5Q5T5"/>
<keyword evidence="5" id="KW-0256">Endoplasmic reticulum</keyword>
<protein>
    <recommendedName>
        <fullName evidence="10">3-dehydrosphinganine reductase</fullName>
        <ecNumber evidence="10">1.1.1.102</ecNumber>
    </recommendedName>
</protein>
<dbReference type="SMART" id="SM00822">
    <property type="entry name" value="PKS_KR"/>
    <property type="match status" value="1"/>
</dbReference>
<evidence type="ECO:0000256" key="11">
    <source>
        <dbReference type="SAM" id="Phobius"/>
    </source>
</evidence>
<evidence type="ECO:0000256" key="4">
    <source>
        <dbReference type="ARBA" id="ARBA00022741"/>
    </source>
</evidence>
<dbReference type="SUPFAM" id="SSF51735">
    <property type="entry name" value="NAD(P)-binding Rossmann-fold domains"/>
    <property type="match status" value="1"/>
</dbReference>
<comment type="pathway">
    <text evidence="3">Sphingolipid metabolism.</text>
</comment>
<dbReference type="InterPro" id="IPR057326">
    <property type="entry name" value="KR_dom"/>
</dbReference>
<keyword evidence="9" id="KW-0443">Lipid metabolism</keyword>
<dbReference type="Pfam" id="PF00106">
    <property type="entry name" value="adh_short"/>
    <property type="match status" value="1"/>
</dbReference>
<evidence type="ECO:0000256" key="2">
    <source>
        <dbReference type="ARBA" id="ARBA00004760"/>
    </source>
</evidence>
<gene>
    <name evidence="14" type="ORF">P43SY_003693</name>
</gene>